<accession>A0A5C2SW40</accession>
<evidence type="ECO:0000256" key="5">
    <source>
        <dbReference type="ARBA" id="ARBA00023295"/>
    </source>
</evidence>
<dbReference type="GO" id="GO:0008061">
    <property type="term" value="F:chitin binding"/>
    <property type="evidence" value="ECO:0007669"/>
    <property type="project" value="InterPro"/>
</dbReference>
<dbReference type="GO" id="GO:0005576">
    <property type="term" value="C:extracellular region"/>
    <property type="evidence" value="ECO:0007669"/>
    <property type="project" value="TreeGrafter"/>
</dbReference>
<name>A0A5C2SW40_9APHY</name>
<evidence type="ECO:0000256" key="7">
    <source>
        <dbReference type="RuleBase" id="RU000489"/>
    </source>
</evidence>
<dbReference type="InterPro" id="IPR011583">
    <property type="entry name" value="Chitinase_II/V-like_cat"/>
</dbReference>
<keyword evidence="4" id="KW-0119">Carbohydrate metabolism</keyword>
<dbReference type="Proteomes" id="UP000313359">
    <property type="component" value="Unassembled WGS sequence"/>
</dbReference>
<comment type="similarity">
    <text evidence="8">Belongs to the glycosyl hydrolase 18 family.</text>
</comment>
<evidence type="ECO:0000256" key="6">
    <source>
        <dbReference type="ARBA" id="ARBA00023326"/>
    </source>
</evidence>
<comment type="catalytic activity">
    <reaction evidence="1">
        <text>Random endo-hydrolysis of N-acetyl-beta-D-glucosaminide (1-&gt;4)-beta-linkages in chitin and chitodextrins.</text>
        <dbReference type="EC" id="3.2.1.14"/>
    </reaction>
</comment>
<sequence>MAYYPDWVSDDYPPEKIDFGRFDWIDFAFAVPDSTFNLSWDGSDDAPDTLRRLVQRAHASGKRVKLSVGGWTGSTYFSSAAATPQGRTTLANNIYALYLQFGLDGIDIDWEYPGQGGNSGNGVSPDDSANFLEFLRILRSTLPPDAVITAATQTVPFADSDGNPMQDVSEFARVLDWVLLMNYDTWGSSSDPGPNAPLSNACGNSTQGSANALSALQAWTAAGFAAHQLVLGVPSYGYLSRSTDTVLQTRALRRRRQSSGASRDRHWLHRQRQRQRRRRSPVPAALEWFSSLADVLPGAVRVKNEDGGSDDGQVQFRELVKQGVIQAYSSSPAATTPADGSSLHVDSTDASNSTDGSTTTSSGALRLAIENAEPRSLFAGDKGFVRMWDACSSTPYLRSAGAGQVVAYDDPVSLEMKAQLVRQAGMRGVNVFDVHGDTDAWDLTDAVRRGLGLV</sequence>
<feature type="compositionally biased region" description="Low complexity" evidence="9">
    <location>
        <begin position="348"/>
        <end position="362"/>
    </location>
</feature>
<keyword evidence="6" id="KW-0624">Polysaccharide degradation</keyword>
<organism evidence="11 12">
    <name type="scientific">Lentinus tigrinus ALCF2SS1-6</name>
    <dbReference type="NCBI Taxonomy" id="1328759"/>
    <lineage>
        <taxon>Eukaryota</taxon>
        <taxon>Fungi</taxon>
        <taxon>Dikarya</taxon>
        <taxon>Basidiomycota</taxon>
        <taxon>Agaricomycotina</taxon>
        <taxon>Agaricomycetes</taxon>
        <taxon>Polyporales</taxon>
        <taxon>Polyporaceae</taxon>
        <taxon>Lentinus</taxon>
    </lineage>
</organism>
<dbReference type="PANTHER" id="PTHR11177:SF392">
    <property type="entry name" value="HAP41P"/>
    <property type="match status" value="1"/>
</dbReference>
<protein>
    <submittedName>
        <fullName evidence="11">Glycoside hydrolase</fullName>
    </submittedName>
</protein>
<dbReference type="STRING" id="1328759.A0A5C2SW40"/>
<dbReference type="SUPFAM" id="SSF51445">
    <property type="entry name" value="(Trans)glycosidases"/>
    <property type="match status" value="1"/>
</dbReference>
<dbReference type="Gene3D" id="3.20.20.80">
    <property type="entry name" value="Glycosidases"/>
    <property type="match status" value="2"/>
</dbReference>
<dbReference type="InterPro" id="IPR001579">
    <property type="entry name" value="Glyco_hydro_18_chit_AS"/>
</dbReference>
<dbReference type="GO" id="GO:0008843">
    <property type="term" value="F:endochitinase activity"/>
    <property type="evidence" value="ECO:0007669"/>
    <property type="project" value="UniProtKB-EC"/>
</dbReference>
<proteinExistence type="inferred from homology"/>
<dbReference type="PROSITE" id="PS01095">
    <property type="entry name" value="GH18_1"/>
    <property type="match status" value="1"/>
</dbReference>
<evidence type="ECO:0000313" key="11">
    <source>
        <dbReference type="EMBL" id="RPD67257.1"/>
    </source>
</evidence>
<evidence type="ECO:0000256" key="3">
    <source>
        <dbReference type="ARBA" id="ARBA00023024"/>
    </source>
</evidence>
<keyword evidence="2 7" id="KW-0378">Hydrolase</keyword>
<dbReference type="OrthoDB" id="73875at2759"/>
<dbReference type="InterPro" id="IPR050314">
    <property type="entry name" value="Glycosyl_Hydrlase_18"/>
</dbReference>
<dbReference type="InterPro" id="IPR017853">
    <property type="entry name" value="GH"/>
</dbReference>
<dbReference type="InterPro" id="IPR001223">
    <property type="entry name" value="Glyco_hydro18_cat"/>
</dbReference>
<dbReference type="GO" id="GO:0006032">
    <property type="term" value="P:chitin catabolic process"/>
    <property type="evidence" value="ECO:0007669"/>
    <property type="project" value="UniProtKB-KW"/>
</dbReference>
<dbReference type="Pfam" id="PF00704">
    <property type="entry name" value="Glyco_hydro_18"/>
    <property type="match status" value="1"/>
</dbReference>
<dbReference type="AlphaFoldDB" id="A0A5C2SW40"/>
<dbReference type="EMBL" id="ML122250">
    <property type="protein sequence ID" value="RPD67257.1"/>
    <property type="molecule type" value="Genomic_DNA"/>
</dbReference>
<evidence type="ECO:0000256" key="8">
    <source>
        <dbReference type="RuleBase" id="RU004453"/>
    </source>
</evidence>
<keyword evidence="3" id="KW-0146">Chitin degradation</keyword>
<dbReference type="SMART" id="SM00636">
    <property type="entry name" value="Glyco_18"/>
    <property type="match status" value="1"/>
</dbReference>
<evidence type="ECO:0000256" key="4">
    <source>
        <dbReference type="ARBA" id="ARBA00023277"/>
    </source>
</evidence>
<keyword evidence="5 7" id="KW-0326">Glycosidase</keyword>
<evidence type="ECO:0000256" key="1">
    <source>
        <dbReference type="ARBA" id="ARBA00000822"/>
    </source>
</evidence>
<evidence type="ECO:0000313" key="12">
    <source>
        <dbReference type="Proteomes" id="UP000313359"/>
    </source>
</evidence>
<dbReference type="PROSITE" id="PS51910">
    <property type="entry name" value="GH18_2"/>
    <property type="match status" value="1"/>
</dbReference>
<feature type="compositionally biased region" description="Basic residues" evidence="9">
    <location>
        <begin position="266"/>
        <end position="280"/>
    </location>
</feature>
<feature type="region of interest" description="Disordered" evidence="9">
    <location>
        <begin position="330"/>
        <end position="362"/>
    </location>
</feature>
<gene>
    <name evidence="11" type="ORF">L227DRAFT_490694</name>
</gene>
<dbReference type="GO" id="GO:0000272">
    <property type="term" value="P:polysaccharide catabolic process"/>
    <property type="evidence" value="ECO:0007669"/>
    <property type="project" value="UniProtKB-KW"/>
</dbReference>
<reference evidence="11" key="1">
    <citation type="journal article" date="2018" name="Genome Biol. Evol.">
        <title>Genomics and development of Lentinus tigrinus, a white-rot wood-decaying mushroom with dimorphic fruiting bodies.</title>
        <authorList>
            <person name="Wu B."/>
            <person name="Xu Z."/>
            <person name="Knudson A."/>
            <person name="Carlson A."/>
            <person name="Chen N."/>
            <person name="Kovaka S."/>
            <person name="LaButti K."/>
            <person name="Lipzen A."/>
            <person name="Pennachio C."/>
            <person name="Riley R."/>
            <person name="Schakwitz W."/>
            <person name="Umezawa K."/>
            <person name="Ohm R.A."/>
            <person name="Grigoriev I.V."/>
            <person name="Nagy L.G."/>
            <person name="Gibbons J."/>
            <person name="Hibbett D."/>
        </authorList>
    </citation>
    <scope>NUCLEOTIDE SEQUENCE [LARGE SCALE GENOMIC DNA]</scope>
    <source>
        <strain evidence="11">ALCF2SS1-6</strain>
    </source>
</reference>
<feature type="domain" description="GH18" evidence="10">
    <location>
        <begin position="1"/>
        <end position="454"/>
    </location>
</feature>
<keyword evidence="12" id="KW-1185">Reference proteome</keyword>
<evidence type="ECO:0000256" key="2">
    <source>
        <dbReference type="ARBA" id="ARBA00022801"/>
    </source>
</evidence>
<feature type="region of interest" description="Disordered" evidence="9">
    <location>
        <begin position="253"/>
        <end position="281"/>
    </location>
</feature>
<evidence type="ECO:0000256" key="9">
    <source>
        <dbReference type="SAM" id="MobiDB-lite"/>
    </source>
</evidence>
<dbReference type="PANTHER" id="PTHR11177">
    <property type="entry name" value="CHITINASE"/>
    <property type="match status" value="1"/>
</dbReference>
<evidence type="ECO:0000259" key="10">
    <source>
        <dbReference type="PROSITE" id="PS51910"/>
    </source>
</evidence>